<feature type="compositionally biased region" description="Low complexity" evidence="2">
    <location>
        <begin position="297"/>
        <end position="330"/>
    </location>
</feature>
<accession>A0A1Y1XQ85</accession>
<keyword evidence="1" id="KW-0343">GTPase activation</keyword>
<evidence type="ECO:0000256" key="2">
    <source>
        <dbReference type="SAM" id="MobiDB-lite"/>
    </source>
</evidence>
<dbReference type="PROSITE" id="PS50238">
    <property type="entry name" value="RHOGAP"/>
    <property type="match status" value="1"/>
</dbReference>
<dbReference type="Pfam" id="PF00620">
    <property type="entry name" value="RhoGAP"/>
    <property type="match status" value="1"/>
</dbReference>
<proteinExistence type="predicted"/>
<comment type="caution">
    <text evidence="4">The sequence shown here is derived from an EMBL/GenBank/DDBJ whole genome shotgun (WGS) entry which is preliminary data.</text>
</comment>
<evidence type="ECO:0000313" key="4">
    <source>
        <dbReference type="EMBL" id="ORX87484.1"/>
    </source>
</evidence>
<dbReference type="GO" id="GO:0005096">
    <property type="term" value="F:GTPase activator activity"/>
    <property type="evidence" value="ECO:0007669"/>
    <property type="project" value="UniProtKB-KW"/>
</dbReference>
<sequence length="373" mass="43108">MSTNSLNSQEENQETGRSSAWSAFSSRFQDFKQKTRNKHIELSNYAKTKGSELAVYANQQSRSIMSRIRKEEQPAQEEVKERYVFGLPLEYVMQYSGHEYGIPLIVYQCINELTYSIDEVGLYRIPGSTHQVDILRDKFDYLEPVDLSGENPNTIATLLKLFLRNLPNKLVDEEHNIQLNDIIRKYNIENPEDFTEYDEIAEVLEQLPEWDYNLLGYICFHLKSVSDNAELNKMTLNNLGLIFCPTLKISPAVFSVLVLHSQNVFRRFLSNEEDEYDQENEGSISSVNDENSEDYTNKQNNSNNYDNNNTNNINTGVNAKVDNNNNNAKTETNKFDDNNENFADFENNQDILKQNSNFNETDPNENTSETLIN</sequence>
<dbReference type="InterPro" id="IPR050729">
    <property type="entry name" value="Rho-GAP"/>
</dbReference>
<evidence type="ECO:0000259" key="3">
    <source>
        <dbReference type="PROSITE" id="PS50238"/>
    </source>
</evidence>
<dbReference type="EMBL" id="MCFG01000008">
    <property type="protein sequence ID" value="ORX87484.1"/>
    <property type="molecule type" value="Genomic_DNA"/>
</dbReference>
<gene>
    <name evidence="4" type="ORF">BCR32DRAFT_264246</name>
</gene>
<feature type="region of interest" description="Disordered" evidence="2">
    <location>
        <begin position="354"/>
        <end position="373"/>
    </location>
</feature>
<dbReference type="SUPFAM" id="SSF48350">
    <property type="entry name" value="GTPase activation domain, GAP"/>
    <property type="match status" value="1"/>
</dbReference>
<evidence type="ECO:0000313" key="5">
    <source>
        <dbReference type="Proteomes" id="UP000193944"/>
    </source>
</evidence>
<name>A0A1Y1XQ85_9FUNG</name>
<evidence type="ECO:0000256" key="1">
    <source>
        <dbReference type="ARBA" id="ARBA00022468"/>
    </source>
</evidence>
<feature type="compositionally biased region" description="Polar residues" evidence="2">
    <location>
        <begin position="1"/>
        <end position="10"/>
    </location>
</feature>
<dbReference type="STRING" id="1754192.A0A1Y1XQ85"/>
<protein>
    <submittedName>
        <fullName evidence="4">Rho GTPase activation protein</fullName>
    </submittedName>
</protein>
<dbReference type="GO" id="GO:0005737">
    <property type="term" value="C:cytoplasm"/>
    <property type="evidence" value="ECO:0007669"/>
    <property type="project" value="TreeGrafter"/>
</dbReference>
<dbReference type="InterPro" id="IPR000198">
    <property type="entry name" value="RhoGAP_dom"/>
</dbReference>
<dbReference type="SMART" id="SM00324">
    <property type="entry name" value="RhoGAP"/>
    <property type="match status" value="1"/>
</dbReference>
<dbReference type="InterPro" id="IPR008936">
    <property type="entry name" value="Rho_GTPase_activation_prot"/>
</dbReference>
<dbReference type="Proteomes" id="UP000193944">
    <property type="component" value="Unassembled WGS sequence"/>
</dbReference>
<organism evidence="4 5">
    <name type="scientific">Anaeromyces robustus</name>
    <dbReference type="NCBI Taxonomy" id="1754192"/>
    <lineage>
        <taxon>Eukaryota</taxon>
        <taxon>Fungi</taxon>
        <taxon>Fungi incertae sedis</taxon>
        <taxon>Chytridiomycota</taxon>
        <taxon>Chytridiomycota incertae sedis</taxon>
        <taxon>Neocallimastigomycetes</taxon>
        <taxon>Neocallimastigales</taxon>
        <taxon>Neocallimastigaceae</taxon>
        <taxon>Anaeromyces</taxon>
    </lineage>
</organism>
<dbReference type="PANTHER" id="PTHR23176">
    <property type="entry name" value="RHO/RAC/CDC GTPASE-ACTIVATING PROTEIN"/>
    <property type="match status" value="1"/>
</dbReference>
<keyword evidence="5" id="KW-1185">Reference proteome</keyword>
<reference evidence="4 5" key="2">
    <citation type="submission" date="2016-08" db="EMBL/GenBank/DDBJ databases">
        <title>Pervasive Adenine N6-methylation of Active Genes in Fungi.</title>
        <authorList>
            <consortium name="DOE Joint Genome Institute"/>
            <person name="Mondo S.J."/>
            <person name="Dannebaum R.O."/>
            <person name="Kuo R.C."/>
            <person name="Labutti K."/>
            <person name="Haridas S."/>
            <person name="Kuo A."/>
            <person name="Salamov A."/>
            <person name="Ahrendt S.R."/>
            <person name="Lipzen A."/>
            <person name="Sullivan W."/>
            <person name="Andreopoulos W.B."/>
            <person name="Clum A."/>
            <person name="Lindquist E."/>
            <person name="Daum C."/>
            <person name="Ramamoorthy G.K."/>
            <person name="Gryganskyi A."/>
            <person name="Culley D."/>
            <person name="Magnuson J.K."/>
            <person name="James T.Y."/>
            <person name="O'Malley M.A."/>
            <person name="Stajich J.E."/>
            <person name="Spatafora J.W."/>
            <person name="Visel A."/>
            <person name="Grigoriev I.V."/>
        </authorList>
    </citation>
    <scope>NUCLEOTIDE SEQUENCE [LARGE SCALE GENOMIC DNA]</scope>
    <source>
        <strain evidence="4 5">S4</strain>
    </source>
</reference>
<dbReference type="PANTHER" id="PTHR23176:SF129">
    <property type="entry name" value="RHO GTPASE ACTIVATING PROTEIN AT 16F, ISOFORM E-RELATED"/>
    <property type="match status" value="1"/>
</dbReference>
<dbReference type="AlphaFoldDB" id="A0A1Y1XQ85"/>
<feature type="region of interest" description="Disordered" evidence="2">
    <location>
        <begin position="1"/>
        <end position="21"/>
    </location>
</feature>
<dbReference type="GO" id="GO:0007165">
    <property type="term" value="P:signal transduction"/>
    <property type="evidence" value="ECO:0007669"/>
    <property type="project" value="InterPro"/>
</dbReference>
<dbReference type="OrthoDB" id="185175at2759"/>
<dbReference type="CDD" id="cd00159">
    <property type="entry name" value="RhoGAP"/>
    <property type="match status" value="1"/>
</dbReference>
<feature type="region of interest" description="Disordered" evidence="2">
    <location>
        <begin position="273"/>
        <end position="342"/>
    </location>
</feature>
<feature type="domain" description="Rho-GAP" evidence="3">
    <location>
        <begin position="87"/>
        <end position="276"/>
    </location>
</feature>
<reference evidence="4 5" key="1">
    <citation type="submission" date="2016-08" db="EMBL/GenBank/DDBJ databases">
        <title>A Parts List for Fungal Cellulosomes Revealed by Comparative Genomics.</title>
        <authorList>
            <consortium name="DOE Joint Genome Institute"/>
            <person name="Haitjema C.H."/>
            <person name="Gilmore S.P."/>
            <person name="Henske J.K."/>
            <person name="Solomon K.V."/>
            <person name="De Groot R."/>
            <person name="Kuo A."/>
            <person name="Mondo S.J."/>
            <person name="Salamov A.A."/>
            <person name="Labutti K."/>
            <person name="Zhao Z."/>
            <person name="Chiniquy J."/>
            <person name="Barry K."/>
            <person name="Brewer H.M."/>
            <person name="Purvine S.O."/>
            <person name="Wright A.T."/>
            <person name="Boxma B."/>
            <person name="Van Alen T."/>
            <person name="Hackstein J.H."/>
            <person name="Baker S.E."/>
            <person name="Grigoriev I.V."/>
            <person name="O'Malley M.A."/>
        </authorList>
    </citation>
    <scope>NUCLEOTIDE SEQUENCE [LARGE SCALE GENOMIC DNA]</scope>
    <source>
        <strain evidence="4 5">S4</strain>
    </source>
</reference>
<dbReference type="Gene3D" id="1.10.555.10">
    <property type="entry name" value="Rho GTPase activation protein"/>
    <property type="match status" value="1"/>
</dbReference>